<name>A0A2P2QVP0_RHIMU</name>
<proteinExistence type="predicted"/>
<evidence type="ECO:0000256" key="1">
    <source>
        <dbReference type="SAM" id="Phobius"/>
    </source>
</evidence>
<protein>
    <submittedName>
        <fullName evidence="2">Uncharacterized protein</fullName>
    </submittedName>
</protein>
<evidence type="ECO:0000313" key="2">
    <source>
        <dbReference type="EMBL" id="MBX71063.1"/>
    </source>
</evidence>
<dbReference type="EMBL" id="GGEC01090579">
    <property type="protein sequence ID" value="MBX71063.1"/>
    <property type="molecule type" value="Transcribed_RNA"/>
</dbReference>
<sequence length="38" mass="4412">MNHDSEFLTTLTCFLLELCAICITTTWMSNCITMHILF</sequence>
<organism evidence="2">
    <name type="scientific">Rhizophora mucronata</name>
    <name type="common">Asiatic mangrove</name>
    <dbReference type="NCBI Taxonomy" id="61149"/>
    <lineage>
        <taxon>Eukaryota</taxon>
        <taxon>Viridiplantae</taxon>
        <taxon>Streptophyta</taxon>
        <taxon>Embryophyta</taxon>
        <taxon>Tracheophyta</taxon>
        <taxon>Spermatophyta</taxon>
        <taxon>Magnoliopsida</taxon>
        <taxon>eudicotyledons</taxon>
        <taxon>Gunneridae</taxon>
        <taxon>Pentapetalae</taxon>
        <taxon>rosids</taxon>
        <taxon>fabids</taxon>
        <taxon>Malpighiales</taxon>
        <taxon>Rhizophoraceae</taxon>
        <taxon>Rhizophora</taxon>
    </lineage>
</organism>
<dbReference type="AlphaFoldDB" id="A0A2P2QVP0"/>
<keyword evidence="1" id="KW-0812">Transmembrane</keyword>
<feature type="transmembrane region" description="Helical" evidence="1">
    <location>
        <begin position="7"/>
        <end position="28"/>
    </location>
</feature>
<accession>A0A2P2QVP0</accession>
<keyword evidence="1" id="KW-0472">Membrane</keyword>
<keyword evidence="1" id="KW-1133">Transmembrane helix</keyword>
<reference evidence="2" key="1">
    <citation type="submission" date="2018-02" db="EMBL/GenBank/DDBJ databases">
        <title>Rhizophora mucronata_Transcriptome.</title>
        <authorList>
            <person name="Meera S.P."/>
            <person name="Sreeshan A."/>
            <person name="Augustine A."/>
        </authorList>
    </citation>
    <scope>NUCLEOTIDE SEQUENCE</scope>
    <source>
        <tissue evidence="2">Leaf</tissue>
    </source>
</reference>